<dbReference type="InterPro" id="IPR038109">
    <property type="entry name" value="DNA_bind_recomb_sf"/>
</dbReference>
<dbReference type="InterPro" id="IPR011109">
    <property type="entry name" value="DNA_bind_recombinase_dom"/>
</dbReference>
<dbReference type="InterPro" id="IPR050639">
    <property type="entry name" value="SSR_resolvase"/>
</dbReference>
<dbReference type="OrthoDB" id="4500247at2"/>
<sequence length="473" mass="53880">MYLRISADKGIRLGEEGLAVDRQRADINKMLARKGWTAGKEYLENDTSASGKVPRPQYAQMLKDFEAGEIDAIAAWDLDRLWRVPMEFEHLLAMVDQQGLMLATVGGDADLSTDNGILYARIKVAVAADELKKRAARQRAKFAQDREAGKDHWRGRRPFGLTLEGKEIKEEADAIRWVAEFIIDGGTISDAVRELNDRKVATSFGNTWARGPLRTILLKPRVAGLMEHNVVRDKDGKKVSFDLVPGNWDAILDLDTWKAVCAVLKTPGRGQAKRTDKEYLCSGLITCSECKEPVYGTYSPRKLKSGVENQRWIYRCQHQHISKVMDKVDDLVIMNTLLEFASLDTAEIVADKEALRGLRASRALEEKDWTDWMKEAARDKMRPSDIRPFRDAHDARMAELDQKIREFEKVSLVRVPTPEEEADNVAVVFEWDAMPLAKRRRMIETVFESITFLPSKKGARWRPELVVFKKRYA</sequence>
<gene>
    <name evidence="3" type="ORF">PSET11_03052</name>
</gene>
<dbReference type="Gene3D" id="3.40.50.1390">
    <property type="entry name" value="Resolvase, N-terminal catalytic domain"/>
    <property type="match status" value="1"/>
</dbReference>
<proteinExistence type="predicted"/>
<dbReference type="CDD" id="cd00338">
    <property type="entry name" value="Ser_Recombinase"/>
    <property type="match status" value="1"/>
</dbReference>
<evidence type="ECO:0008006" key="5">
    <source>
        <dbReference type="Google" id="ProtNLM"/>
    </source>
</evidence>
<dbReference type="SMART" id="SM00857">
    <property type="entry name" value="Resolvase"/>
    <property type="match status" value="1"/>
</dbReference>
<dbReference type="PROSITE" id="PS51736">
    <property type="entry name" value="RECOMBINASES_3"/>
    <property type="match status" value="1"/>
</dbReference>
<feature type="domain" description="Resolvase/invertase-type recombinase catalytic" evidence="1">
    <location>
        <begin position="1"/>
        <end position="149"/>
    </location>
</feature>
<evidence type="ECO:0000313" key="3">
    <source>
        <dbReference type="EMBL" id="VDC32304.1"/>
    </source>
</evidence>
<protein>
    <recommendedName>
        <fullName evidence="5">Recombinase</fullName>
    </recommendedName>
</protein>
<dbReference type="PANTHER" id="PTHR30461">
    <property type="entry name" value="DNA-INVERTASE FROM LAMBDOID PROPHAGE"/>
    <property type="match status" value="1"/>
</dbReference>
<dbReference type="Proteomes" id="UP000280861">
    <property type="component" value="Unassembled WGS sequence"/>
</dbReference>
<dbReference type="RefSeq" id="WP_160118991.1">
    <property type="nucleotide sequence ID" value="NZ_CBCRYA010000011.1"/>
</dbReference>
<evidence type="ECO:0000259" key="2">
    <source>
        <dbReference type="PROSITE" id="PS51737"/>
    </source>
</evidence>
<feature type="domain" description="Recombinase" evidence="2">
    <location>
        <begin position="158"/>
        <end position="270"/>
    </location>
</feature>
<organism evidence="3 4">
    <name type="scientific">Arthrobacter ulcerisalmonis</name>
    <dbReference type="NCBI Taxonomy" id="2483813"/>
    <lineage>
        <taxon>Bacteria</taxon>
        <taxon>Bacillati</taxon>
        <taxon>Actinomycetota</taxon>
        <taxon>Actinomycetes</taxon>
        <taxon>Micrococcales</taxon>
        <taxon>Micrococcaceae</taxon>
        <taxon>Arthrobacter</taxon>
    </lineage>
</organism>
<reference evidence="3 4" key="1">
    <citation type="submission" date="2018-11" db="EMBL/GenBank/DDBJ databases">
        <authorList>
            <person name="Criscuolo A."/>
        </authorList>
    </citation>
    <scope>NUCLEOTIDE SEQUENCE [LARGE SCALE GENOMIC DNA]</scope>
    <source>
        <strain evidence="3">AT11b</strain>
    </source>
</reference>
<dbReference type="SUPFAM" id="SSF53041">
    <property type="entry name" value="Resolvase-like"/>
    <property type="match status" value="1"/>
</dbReference>
<accession>A0A3P5XC68</accession>
<evidence type="ECO:0000259" key="1">
    <source>
        <dbReference type="PROSITE" id="PS51736"/>
    </source>
</evidence>
<dbReference type="EMBL" id="UXAU01000040">
    <property type="protein sequence ID" value="VDC32304.1"/>
    <property type="molecule type" value="Genomic_DNA"/>
</dbReference>
<dbReference type="PANTHER" id="PTHR30461:SF23">
    <property type="entry name" value="DNA RECOMBINASE-RELATED"/>
    <property type="match status" value="1"/>
</dbReference>
<dbReference type="Pfam" id="PF00239">
    <property type="entry name" value="Resolvase"/>
    <property type="match status" value="1"/>
</dbReference>
<dbReference type="InterPro" id="IPR036162">
    <property type="entry name" value="Resolvase-like_N_sf"/>
</dbReference>
<dbReference type="Gene3D" id="3.90.1750.20">
    <property type="entry name" value="Putative Large Serine Recombinase, Chain B, Domain 2"/>
    <property type="match status" value="1"/>
</dbReference>
<dbReference type="GO" id="GO:0000150">
    <property type="term" value="F:DNA strand exchange activity"/>
    <property type="evidence" value="ECO:0007669"/>
    <property type="project" value="InterPro"/>
</dbReference>
<evidence type="ECO:0000313" key="4">
    <source>
        <dbReference type="Proteomes" id="UP000280861"/>
    </source>
</evidence>
<name>A0A3P5XC68_9MICC</name>
<dbReference type="PROSITE" id="PS51737">
    <property type="entry name" value="RECOMBINASE_DNA_BIND"/>
    <property type="match status" value="1"/>
</dbReference>
<keyword evidence="4" id="KW-1185">Reference proteome</keyword>
<dbReference type="InterPro" id="IPR006119">
    <property type="entry name" value="Resolv_N"/>
</dbReference>
<dbReference type="Pfam" id="PF07508">
    <property type="entry name" value="Recombinase"/>
    <property type="match status" value="1"/>
</dbReference>
<dbReference type="GO" id="GO:0003677">
    <property type="term" value="F:DNA binding"/>
    <property type="evidence" value="ECO:0007669"/>
    <property type="project" value="InterPro"/>
</dbReference>
<dbReference type="AlphaFoldDB" id="A0A3P5XC68"/>